<reference evidence="3 4" key="1">
    <citation type="submission" date="2012-06" db="EMBL/GenBank/DDBJ databases">
        <title>Finished chromosome of genome of Cylindrospermum stagnale PCC 7417.</title>
        <authorList>
            <consortium name="US DOE Joint Genome Institute"/>
            <person name="Gugger M."/>
            <person name="Coursin T."/>
            <person name="Rippka R."/>
            <person name="Tandeau De Marsac N."/>
            <person name="Huntemann M."/>
            <person name="Wei C.-L."/>
            <person name="Han J."/>
            <person name="Detter J.C."/>
            <person name="Han C."/>
            <person name="Tapia R."/>
            <person name="Chen A."/>
            <person name="Kyrpides N."/>
            <person name="Mavromatis K."/>
            <person name="Markowitz V."/>
            <person name="Szeto E."/>
            <person name="Ivanova N."/>
            <person name="Pagani I."/>
            <person name="Pati A."/>
            <person name="Goodwin L."/>
            <person name="Nordberg H.P."/>
            <person name="Cantor M.N."/>
            <person name="Hua S.X."/>
            <person name="Woyke T."/>
            <person name="Kerfeld C.A."/>
        </authorList>
    </citation>
    <scope>NUCLEOTIDE SEQUENCE [LARGE SCALE GENOMIC DNA]</scope>
    <source>
        <strain evidence="3 4">PCC 7417</strain>
    </source>
</reference>
<dbReference type="KEGG" id="csg:Cylst_4877"/>
<sequence>MVRHITSNSDSELWKSLPWKKLRKNLFRLQCRLWKAVRVGDRKRANSLQKLILKSRSARLLAIRQVTQLNLGKKTAGVDGKASLTYKERFKLDSLLKEQVKTWTHSKLREIPIPKKDGTKRILKVPTIADRAWQCIIKYTIEPAHEAIFHERSYGFRPGRSTHDAQKYLFDNLRSQSHGKDKIILEMDIEKCFDRISHNHLMSQVIAPSCVKLGLWKCLKVGVNPEFPEQGTPQGGVCSPVLANIALHGIEAIHKSVRYADDMVYIFKKGDNQAKVFDGIIEFLRVRGLNIKTAKTRFVSATNGFNFLGWQFKVQKNGKFRCTPSEDNYLAFRKKVKAIVNNSNYGAVVKAEKLASIIRGWRNYHRYCKMDGSRFSLWFTRLRTWNVFNKEPKLNRHQTDALIDKAFPAVSYSENKHIMVKGDASPFNGDIVYWSKRESKHYDGITAKVLIKQDHKCGCCGLRFIDGENIHLHHIDGNHNNWKPKNMMAVHQSCHQYIHMSKKDT</sequence>
<dbReference type="InterPro" id="IPR013087">
    <property type="entry name" value="Znf_C2H2_type"/>
</dbReference>
<dbReference type="PANTHER" id="PTHR34047">
    <property type="entry name" value="NUCLEAR INTRON MATURASE 1, MITOCHONDRIAL-RELATED"/>
    <property type="match status" value="1"/>
</dbReference>
<protein>
    <submittedName>
        <fullName evidence="3">Retron-type reverse transcriptase</fullName>
    </submittedName>
</protein>
<keyword evidence="3" id="KW-0808">Transferase</keyword>
<dbReference type="InterPro" id="IPR051083">
    <property type="entry name" value="GrpII_Intron_Splice-Mob/Def"/>
</dbReference>
<dbReference type="Pfam" id="PF13655">
    <property type="entry name" value="RVT_N"/>
    <property type="match status" value="1"/>
</dbReference>
<dbReference type="InterPro" id="IPR000477">
    <property type="entry name" value="RT_dom"/>
</dbReference>
<dbReference type="HOGENOM" id="CLU_013584_15_4_3"/>
<dbReference type="PROSITE" id="PS00028">
    <property type="entry name" value="ZINC_FINGER_C2H2_1"/>
    <property type="match status" value="1"/>
</dbReference>
<dbReference type="Pfam" id="PF00078">
    <property type="entry name" value="RVT_1"/>
    <property type="match status" value="1"/>
</dbReference>
<dbReference type="eggNOG" id="COG1403">
    <property type="taxonomic scope" value="Bacteria"/>
</dbReference>
<keyword evidence="3" id="KW-0548">Nucleotidyltransferase</keyword>
<dbReference type="eggNOG" id="COG3344">
    <property type="taxonomic scope" value="Bacteria"/>
</dbReference>
<dbReference type="CDD" id="cd01651">
    <property type="entry name" value="RT_G2_intron"/>
    <property type="match status" value="1"/>
</dbReference>
<dbReference type="PATRIC" id="fig|56107.3.peg.5356"/>
<dbReference type="EMBL" id="CP003642">
    <property type="protein sequence ID" value="AFZ26929.1"/>
    <property type="molecule type" value="Genomic_DNA"/>
</dbReference>
<evidence type="ECO:0000313" key="3">
    <source>
        <dbReference type="EMBL" id="AFZ26929.1"/>
    </source>
</evidence>
<organism evidence="3 4">
    <name type="scientific">Cylindrospermum stagnale PCC 7417</name>
    <dbReference type="NCBI Taxonomy" id="56107"/>
    <lineage>
        <taxon>Bacteria</taxon>
        <taxon>Bacillati</taxon>
        <taxon>Cyanobacteriota</taxon>
        <taxon>Cyanophyceae</taxon>
        <taxon>Nostocales</taxon>
        <taxon>Nostocaceae</taxon>
        <taxon>Cylindrospermum</taxon>
    </lineage>
</organism>
<evidence type="ECO:0000259" key="2">
    <source>
        <dbReference type="PROSITE" id="PS50878"/>
    </source>
</evidence>
<dbReference type="Pfam" id="PF08388">
    <property type="entry name" value="GIIM"/>
    <property type="match status" value="1"/>
</dbReference>
<dbReference type="OrthoDB" id="468044at2"/>
<evidence type="ECO:0000259" key="1">
    <source>
        <dbReference type="PROSITE" id="PS50157"/>
    </source>
</evidence>
<feature type="domain" description="Reverse transcriptase" evidence="2">
    <location>
        <begin position="92"/>
        <end position="312"/>
    </location>
</feature>
<dbReference type="InterPro" id="IPR043502">
    <property type="entry name" value="DNA/RNA_pol_sf"/>
</dbReference>
<dbReference type="RefSeq" id="WP_015210166.1">
    <property type="nucleotide sequence ID" value="NC_019757.1"/>
</dbReference>
<dbReference type="STRING" id="56107.Cylst_4877"/>
<dbReference type="PROSITE" id="PS50878">
    <property type="entry name" value="RT_POL"/>
    <property type="match status" value="1"/>
</dbReference>
<dbReference type="AlphaFoldDB" id="K9X4A2"/>
<dbReference type="GO" id="GO:0003964">
    <property type="term" value="F:RNA-directed DNA polymerase activity"/>
    <property type="evidence" value="ECO:0007669"/>
    <property type="project" value="UniProtKB-KW"/>
</dbReference>
<name>K9X4A2_9NOST</name>
<evidence type="ECO:0000313" key="4">
    <source>
        <dbReference type="Proteomes" id="UP000010475"/>
    </source>
</evidence>
<dbReference type="PANTHER" id="PTHR34047:SF8">
    <property type="entry name" value="PROTEIN YKFC"/>
    <property type="match status" value="1"/>
</dbReference>
<dbReference type="CDD" id="cd00085">
    <property type="entry name" value="HNHc"/>
    <property type="match status" value="1"/>
</dbReference>
<dbReference type="SUPFAM" id="SSF56672">
    <property type="entry name" value="DNA/RNA polymerases"/>
    <property type="match status" value="1"/>
</dbReference>
<dbReference type="InterPro" id="IPR003615">
    <property type="entry name" value="HNH_nuc"/>
</dbReference>
<proteinExistence type="predicted"/>
<dbReference type="InterPro" id="IPR025960">
    <property type="entry name" value="RVT_N"/>
</dbReference>
<keyword evidence="4" id="KW-1185">Reference proteome</keyword>
<dbReference type="Proteomes" id="UP000010475">
    <property type="component" value="Chromosome"/>
</dbReference>
<gene>
    <name evidence="3" type="ORF">Cylst_4877</name>
</gene>
<keyword evidence="3" id="KW-0695">RNA-directed DNA polymerase</keyword>
<accession>K9X4A2</accession>
<feature type="domain" description="C2H2-type" evidence="1">
    <location>
        <begin position="455"/>
        <end position="484"/>
    </location>
</feature>
<dbReference type="SMART" id="SM00507">
    <property type="entry name" value="HNHc"/>
    <property type="match status" value="1"/>
</dbReference>
<dbReference type="PROSITE" id="PS50157">
    <property type="entry name" value="ZINC_FINGER_C2H2_2"/>
    <property type="match status" value="1"/>
</dbReference>
<dbReference type="InterPro" id="IPR013597">
    <property type="entry name" value="Mat_intron_G2"/>
</dbReference>